<organism>
    <name type="scientific">Ixodes scapularis</name>
    <name type="common">Black-legged tick</name>
    <name type="synonym">Deer tick</name>
    <dbReference type="NCBI Taxonomy" id="6945"/>
    <lineage>
        <taxon>Eukaryota</taxon>
        <taxon>Metazoa</taxon>
        <taxon>Ecdysozoa</taxon>
        <taxon>Arthropoda</taxon>
        <taxon>Chelicerata</taxon>
        <taxon>Arachnida</taxon>
        <taxon>Acari</taxon>
        <taxon>Parasitiformes</taxon>
        <taxon>Ixodida</taxon>
        <taxon>Ixodoidea</taxon>
        <taxon>Ixodidae</taxon>
        <taxon>Ixodinae</taxon>
        <taxon>Ixodes</taxon>
    </lineage>
</organism>
<dbReference type="HOGENOM" id="CLU_807216_0_0_1"/>
<feature type="region of interest" description="Disordered" evidence="1">
    <location>
        <begin position="323"/>
        <end position="344"/>
    </location>
</feature>
<dbReference type="Proteomes" id="UP000001555">
    <property type="component" value="Unassembled WGS sequence"/>
</dbReference>
<dbReference type="VEuPathDB" id="VectorBase:ISCP_037240"/>
<dbReference type="EMBL" id="ABJB010252848">
    <property type="status" value="NOT_ANNOTATED_CDS"/>
    <property type="molecule type" value="Genomic_DNA"/>
</dbReference>
<dbReference type="InterPro" id="IPR056742">
    <property type="entry name" value="BLTP1_C"/>
</dbReference>
<reference evidence="4" key="2">
    <citation type="submission" date="2020-05" db="UniProtKB">
        <authorList>
            <consortium name="EnsemblMetazoa"/>
        </authorList>
    </citation>
    <scope>IDENTIFICATION</scope>
    <source>
        <strain evidence="4">wikel</strain>
    </source>
</reference>
<dbReference type="EnsemblMetazoa" id="ISCW007766-RA">
    <property type="protein sequence ID" value="ISCW007766-PA"/>
    <property type="gene ID" value="ISCW007766"/>
</dbReference>
<dbReference type="EMBL" id="DS808532">
    <property type="protein sequence ID" value="EEC10976.1"/>
    <property type="molecule type" value="Genomic_DNA"/>
</dbReference>
<reference evidence="3 5" key="1">
    <citation type="submission" date="2008-03" db="EMBL/GenBank/DDBJ databases">
        <title>Annotation of Ixodes scapularis.</title>
        <authorList>
            <consortium name="Ixodes scapularis Genome Project Consortium"/>
            <person name="Caler E."/>
            <person name="Hannick L.I."/>
            <person name="Bidwell S."/>
            <person name="Joardar V."/>
            <person name="Thiagarajan M."/>
            <person name="Amedeo P."/>
            <person name="Galinsky K.J."/>
            <person name="Schobel S."/>
            <person name="Inman J."/>
            <person name="Hostetler J."/>
            <person name="Miller J."/>
            <person name="Hammond M."/>
            <person name="Megy K."/>
            <person name="Lawson D."/>
            <person name="Kodira C."/>
            <person name="Sutton G."/>
            <person name="Meyer J."/>
            <person name="Hill C.A."/>
            <person name="Birren B."/>
            <person name="Nene V."/>
            <person name="Collins F."/>
            <person name="Alarcon-Chaidez F."/>
            <person name="Wikel S."/>
            <person name="Strausberg R."/>
        </authorList>
    </citation>
    <scope>NUCLEOTIDE SEQUENCE [LARGE SCALE GENOMIC DNA]</scope>
    <source>
        <strain evidence="5">Wikel</strain>
        <strain evidence="3">Wikel colony</strain>
    </source>
</reference>
<gene>
    <name evidence="3" type="ORF">IscW_ISCW007766</name>
</gene>
<evidence type="ECO:0000313" key="3">
    <source>
        <dbReference type="EMBL" id="EEC10976.1"/>
    </source>
</evidence>
<dbReference type="InterPro" id="IPR033616">
    <property type="entry name" value="BLTP1"/>
</dbReference>
<dbReference type="VEuPathDB" id="VectorBase:ISCW007766"/>
<name>B7PWK4_IXOSC</name>
<sequence>MLSGLRLEAELSGLQVSGTHKDPGSPSQRDADGVVLRRGSYLSALAEIGTFEHSLTTDLLNHLVLVQKVFMKLRLRGIRLTATTPTASAVRLQTGTLDLQLSNRVQNASRAVSAMKLFGKGQVDLSLALGQLLKVSLDDWKPDPRDSSTTNLCVVSEGTYEICSRTIVAQAGSKGVSDDSLRAVMSPTSSRCAGNAKWILNVLWQMEGVDIHVDTSISKALSALFRTLTALTGDGDDGGSPEEQAAQEPVTLRHACLHDAKKRSRLIEKEMNEQAKIISDLRFLGASQSTIEQEERRLKELETAVFNDFRRDVIKKLHRQSVKVRSDATSPPEGFKTGAERIKL</sequence>
<proteinExistence type="predicted"/>
<evidence type="ECO:0000256" key="1">
    <source>
        <dbReference type="SAM" id="MobiDB-lite"/>
    </source>
</evidence>
<evidence type="ECO:0000313" key="4">
    <source>
        <dbReference type="EnsemblMetazoa" id="ISCW007766-PA"/>
    </source>
</evidence>
<dbReference type="EMBL" id="ABJB010281876">
    <property type="status" value="NOT_ANNOTATED_CDS"/>
    <property type="molecule type" value="Genomic_DNA"/>
</dbReference>
<protein>
    <recommendedName>
        <fullName evidence="2">Bridge-like lipid transfer protein family member 1 C-terminal domain-containing protein</fullName>
    </recommendedName>
</protein>
<feature type="domain" description="Bridge-like lipid transfer protein family member 1 C-terminal" evidence="2">
    <location>
        <begin position="38"/>
        <end position="72"/>
    </location>
</feature>
<dbReference type="PaxDb" id="6945-B7PWK4"/>
<dbReference type="EMBL" id="ABJB010144285">
    <property type="status" value="NOT_ANNOTATED_CDS"/>
    <property type="molecule type" value="Genomic_DNA"/>
</dbReference>
<feature type="domain" description="Bridge-like lipid transfer protein family member 1 C-terminal" evidence="2">
    <location>
        <begin position="263"/>
        <end position="326"/>
    </location>
</feature>
<evidence type="ECO:0000259" key="2">
    <source>
        <dbReference type="Pfam" id="PF25040"/>
    </source>
</evidence>
<dbReference type="VEuPathDB" id="VectorBase:ISCP_021492"/>
<dbReference type="InParanoid" id="B7PWK4"/>
<dbReference type="AlphaFoldDB" id="B7PWK4"/>
<dbReference type="EMBL" id="ABJB010307609">
    <property type="status" value="NOT_ANNOTATED_CDS"/>
    <property type="molecule type" value="Genomic_DNA"/>
</dbReference>
<feature type="domain" description="Bridge-like lipid transfer protein family member 1 C-terminal" evidence="2">
    <location>
        <begin position="73"/>
        <end position="134"/>
    </location>
</feature>
<dbReference type="PANTHER" id="PTHR31640:SF1">
    <property type="entry name" value="BRIDGE-LIKE LIPID TRANSFER PROTEIN FAMILY MEMBER 1"/>
    <property type="match status" value="1"/>
</dbReference>
<dbReference type="Pfam" id="PF25040">
    <property type="entry name" value="BLTP1_C"/>
    <property type="match status" value="4"/>
</dbReference>
<dbReference type="PANTHER" id="PTHR31640">
    <property type="entry name" value="TRANSMEMBRANE PROTEIN KIAA1109"/>
    <property type="match status" value="1"/>
</dbReference>
<dbReference type="VEuPathDB" id="VectorBase:ISCI007766"/>
<evidence type="ECO:0000313" key="5">
    <source>
        <dbReference type="Proteomes" id="UP000001555"/>
    </source>
</evidence>
<keyword evidence="5" id="KW-1185">Reference proteome</keyword>
<dbReference type="STRING" id="6945.B7PWK4"/>
<feature type="domain" description="Bridge-like lipid transfer protein family member 1 C-terminal" evidence="2">
    <location>
        <begin position="135"/>
        <end position="237"/>
    </location>
</feature>
<dbReference type="OrthoDB" id="10051416at2759"/>
<accession>B7PWK4</accession>